<evidence type="ECO:0000256" key="2">
    <source>
        <dbReference type="ARBA" id="ARBA00010005"/>
    </source>
</evidence>
<dbReference type="Gene3D" id="1.20.1090.10">
    <property type="entry name" value="Dehydroquinate synthase-like - alpha domain"/>
    <property type="match status" value="1"/>
</dbReference>
<name>A0ABW4TNY3_9ACTN</name>
<evidence type="ECO:0000256" key="6">
    <source>
        <dbReference type="ARBA" id="ARBA00049496"/>
    </source>
</evidence>
<evidence type="ECO:0000256" key="3">
    <source>
        <dbReference type="ARBA" id="ARBA00013182"/>
    </source>
</evidence>
<dbReference type="InterPro" id="IPR018211">
    <property type="entry name" value="ADH_Fe_CS"/>
</dbReference>
<dbReference type="PANTHER" id="PTHR11496:SF83">
    <property type="entry name" value="HYDROXYACID-OXOACID TRANSHYDROGENASE, MITOCHONDRIAL"/>
    <property type="match status" value="1"/>
</dbReference>
<dbReference type="Proteomes" id="UP001597351">
    <property type="component" value="Unassembled WGS sequence"/>
</dbReference>
<evidence type="ECO:0000256" key="4">
    <source>
        <dbReference type="ARBA" id="ARBA00022946"/>
    </source>
</evidence>
<dbReference type="Gene3D" id="3.40.50.1970">
    <property type="match status" value="1"/>
</dbReference>
<dbReference type="Pfam" id="PF00465">
    <property type="entry name" value="Fe-ADH"/>
    <property type="match status" value="1"/>
</dbReference>
<protein>
    <recommendedName>
        <fullName evidence="3">hydroxyacid-oxoacid transhydrogenase</fullName>
        <ecNumber evidence="3">1.1.99.24</ecNumber>
    </recommendedName>
</protein>
<comment type="catalytic activity">
    <reaction evidence="6">
        <text>4-hydroxybutanoate + 2-oxoglutarate = (R)-2-hydroxyglutarate + succinate semialdehyde</text>
        <dbReference type="Rhea" id="RHEA:24734"/>
        <dbReference type="ChEBI" id="CHEBI:15801"/>
        <dbReference type="ChEBI" id="CHEBI:16724"/>
        <dbReference type="ChEBI" id="CHEBI:16810"/>
        <dbReference type="ChEBI" id="CHEBI:57706"/>
        <dbReference type="EC" id="1.1.99.24"/>
    </reaction>
</comment>
<keyword evidence="4" id="KW-0809">Transit peptide</keyword>
<dbReference type="SUPFAM" id="SSF56796">
    <property type="entry name" value="Dehydroquinate synthase-like"/>
    <property type="match status" value="1"/>
</dbReference>
<comment type="caution">
    <text evidence="9">The sequence shown here is derived from an EMBL/GenBank/DDBJ whole genome shotgun (WGS) entry which is preliminary data.</text>
</comment>
<keyword evidence="10" id="KW-1185">Reference proteome</keyword>
<evidence type="ECO:0000256" key="5">
    <source>
        <dbReference type="ARBA" id="ARBA00023002"/>
    </source>
</evidence>
<dbReference type="Pfam" id="PF25137">
    <property type="entry name" value="ADH_Fe_C"/>
    <property type="match status" value="1"/>
</dbReference>
<reference evidence="10" key="1">
    <citation type="journal article" date="2019" name="Int. J. Syst. Evol. Microbiol.">
        <title>The Global Catalogue of Microorganisms (GCM) 10K type strain sequencing project: providing services to taxonomists for standard genome sequencing and annotation.</title>
        <authorList>
            <consortium name="The Broad Institute Genomics Platform"/>
            <consortium name="The Broad Institute Genome Sequencing Center for Infectious Disease"/>
            <person name="Wu L."/>
            <person name="Ma J."/>
        </authorList>
    </citation>
    <scope>NUCLEOTIDE SEQUENCE [LARGE SCALE GENOMIC DNA]</scope>
    <source>
        <strain evidence="10">CGMCC 1.12477</strain>
    </source>
</reference>
<dbReference type="PANTHER" id="PTHR11496">
    <property type="entry name" value="ALCOHOL DEHYDROGENASE"/>
    <property type="match status" value="1"/>
</dbReference>
<dbReference type="InterPro" id="IPR039697">
    <property type="entry name" value="Alcohol_dehydrogenase_Fe"/>
</dbReference>
<dbReference type="CDD" id="cd08190">
    <property type="entry name" value="HOT"/>
    <property type="match status" value="1"/>
</dbReference>
<gene>
    <name evidence="9" type="ORF">ACFSDE_12820</name>
</gene>
<evidence type="ECO:0000256" key="1">
    <source>
        <dbReference type="ARBA" id="ARBA00000813"/>
    </source>
</evidence>
<evidence type="ECO:0000259" key="8">
    <source>
        <dbReference type="Pfam" id="PF25137"/>
    </source>
</evidence>
<dbReference type="InterPro" id="IPR001670">
    <property type="entry name" value="ADH_Fe/GldA"/>
</dbReference>
<dbReference type="EMBL" id="JBHUGD010000003">
    <property type="protein sequence ID" value="MFD1947676.1"/>
    <property type="molecule type" value="Genomic_DNA"/>
</dbReference>
<comment type="similarity">
    <text evidence="2">Belongs to the iron-containing alcohol dehydrogenase family. Hydroxyacid-oxoacid transhydrogenase subfamily.</text>
</comment>
<feature type="domain" description="Fe-containing alcohol dehydrogenase-like C-terminal" evidence="8">
    <location>
        <begin position="231"/>
        <end position="414"/>
    </location>
</feature>
<sequence length="420" mass="43377">MSETVFTYGAPGLKLGAGASAEIGPDLAATGARRALLVTDPGVAASGHPGRIADQMAAAGLTVTTYDAARVEPTDASLADAVTFARQAGPFDAVVGVGGGSAIDTAKAVALLLTNPGEVLDYVNAPVGGGRAPTEPLLPLVAVPTTTGTGSESTTVCVLDVLEQHVKSGISHPRLRPTWAVVDPELTFSQPAMVTASSGMDILSHALESWTARWFADFDAKQPGERVPYCGANPISDVWAEKAMSLLATSFRTAVRDGGDRVAREQMVMAATFAGLGFGNAGVHVPHANAYPIAGRVRDYRPPGYPDDQPIVPHGMAVSMTAPAAFRFTFEASPERHLAAARLLDPDVTGSGPEVLPGVLTALMRDIGLPSGLAELGYGAADVDGLVEGSLKQQRLHAIAPRAATADDLAGIFRGSLENW</sequence>
<dbReference type="PROSITE" id="PS00913">
    <property type="entry name" value="ADH_IRON_1"/>
    <property type="match status" value="1"/>
</dbReference>
<dbReference type="InterPro" id="IPR042157">
    <property type="entry name" value="HOT"/>
</dbReference>
<dbReference type="EC" id="1.1.99.24" evidence="3"/>
<proteinExistence type="inferred from homology"/>
<evidence type="ECO:0000313" key="10">
    <source>
        <dbReference type="Proteomes" id="UP001597351"/>
    </source>
</evidence>
<organism evidence="9 10">
    <name type="scientific">Nocardioides aestuarii</name>
    <dbReference type="NCBI Taxonomy" id="252231"/>
    <lineage>
        <taxon>Bacteria</taxon>
        <taxon>Bacillati</taxon>
        <taxon>Actinomycetota</taxon>
        <taxon>Actinomycetes</taxon>
        <taxon>Propionibacteriales</taxon>
        <taxon>Nocardioidaceae</taxon>
        <taxon>Nocardioides</taxon>
    </lineage>
</organism>
<dbReference type="RefSeq" id="WP_343918980.1">
    <property type="nucleotide sequence ID" value="NZ_BAAAJT010000002.1"/>
</dbReference>
<evidence type="ECO:0000313" key="9">
    <source>
        <dbReference type="EMBL" id="MFD1947676.1"/>
    </source>
</evidence>
<keyword evidence="5 9" id="KW-0560">Oxidoreductase</keyword>
<dbReference type="InterPro" id="IPR056798">
    <property type="entry name" value="ADH_Fe_C"/>
</dbReference>
<feature type="domain" description="Alcohol dehydrogenase iron-type/glycerol dehydrogenase GldA" evidence="7">
    <location>
        <begin position="15"/>
        <end position="184"/>
    </location>
</feature>
<evidence type="ECO:0000259" key="7">
    <source>
        <dbReference type="Pfam" id="PF00465"/>
    </source>
</evidence>
<accession>A0ABW4TNY3</accession>
<comment type="catalytic activity">
    <reaction evidence="1">
        <text>(S)-3-hydroxybutanoate + 2-oxoglutarate = (R)-2-hydroxyglutarate + acetoacetate</text>
        <dbReference type="Rhea" id="RHEA:23048"/>
        <dbReference type="ChEBI" id="CHEBI:11047"/>
        <dbReference type="ChEBI" id="CHEBI:13705"/>
        <dbReference type="ChEBI" id="CHEBI:15801"/>
        <dbReference type="ChEBI" id="CHEBI:16810"/>
        <dbReference type="EC" id="1.1.99.24"/>
    </reaction>
</comment>
<dbReference type="GO" id="GO:0047988">
    <property type="term" value="F:hydroxyacid-oxoacid transhydrogenase activity"/>
    <property type="evidence" value="ECO:0007669"/>
    <property type="project" value="UniProtKB-EC"/>
</dbReference>